<keyword evidence="2" id="KW-1185">Reference proteome</keyword>
<sequence length="161" mass="18414">MSVVILVHFIGARCGPTPSCVVFPSPDSMKHYLGLQIVVSKLTSLPAYQELPQRFYANHVGSLPRPLRHPRRSVIVGRRRFLRITFREPTNARYGTERRKHGADQCILVRVLLPRTSKPNFIHLIRRSAISSDMIRSESHQGYVCNPWRTVLVLLSRTSLC</sequence>
<dbReference type="InParanoid" id="A0A0C3DM23"/>
<accession>A0A0C3DM23</accession>
<reference evidence="2" key="2">
    <citation type="submission" date="2015-01" db="EMBL/GenBank/DDBJ databases">
        <title>Evolutionary Origins and Diversification of the Mycorrhizal Mutualists.</title>
        <authorList>
            <consortium name="DOE Joint Genome Institute"/>
            <consortium name="Mycorrhizal Genomics Consortium"/>
            <person name="Kohler A."/>
            <person name="Kuo A."/>
            <person name="Nagy L.G."/>
            <person name="Floudas D."/>
            <person name="Copeland A."/>
            <person name="Barry K.W."/>
            <person name="Cichocki N."/>
            <person name="Veneault-Fourrey C."/>
            <person name="LaButti K."/>
            <person name="Lindquist E.A."/>
            <person name="Lipzen A."/>
            <person name="Lundell T."/>
            <person name="Morin E."/>
            <person name="Murat C."/>
            <person name="Riley R."/>
            <person name="Ohm R."/>
            <person name="Sun H."/>
            <person name="Tunlid A."/>
            <person name="Henrissat B."/>
            <person name="Grigoriev I.V."/>
            <person name="Hibbett D.S."/>
            <person name="Martin F."/>
        </authorList>
    </citation>
    <scope>NUCLEOTIDE SEQUENCE [LARGE SCALE GENOMIC DNA]</scope>
    <source>
        <strain evidence="2">Foug A</strain>
    </source>
</reference>
<name>A0A0C3DM23_9AGAM</name>
<evidence type="ECO:0000313" key="1">
    <source>
        <dbReference type="EMBL" id="KIM57299.1"/>
    </source>
</evidence>
<dbReference type="AlphaFoldDB" id="A0A0C3DM23"/>
<dbReference type="EMBL" id="KN822102">
    <property type="protein sequence ID" value="KIM57299.1"/>
    <property type="molecule type" value="Genomic_DNA"/>
</dbReference>
<dbReference type="Proteomes" id="UP000053989">
    <property type="component" value="Unassembled WGS sequence"/>
</dbReference>
<dbReference type="HOGENOM" id="CLU_1644728_0_0_1"/>
<organism evidence="1 2">
    <name type="scientific">Scleroderma citrinum Foug A</name>
    <dbReference type="NCBI Taxonomy" id="1036808"/>
    <lineage>
        <taxon>Eukaryota</taxon>
        <taxon>Fungi</taxon>
        <taxon>Dikarya</taxon>
        <taxon>Basidiomycota</taxon>
        <taxon>Agaricomycotina</taxon>
        <taxon>Agaricomycetes</taxon>
        <taxon>Agaricomycetidae</taxon>
        <taxon>Boletales</taxon>
        <taxon>Sclerodermatineae</taxon>
        <taxon>Sclerodermataceae</taxon>
        <taxon>Scleroderma</taxon>
    </lineage>
</organism>
<reference evidence="1 2" key="1">
    <citation type="submission" date="2014-04" db="EMBL/GenBank/DDBJ databases">
        <authorList>
            <consortium name="DOE Joint Genome Institute"/>
            <person name="Kuo A."/>
            <person name="Kohler A."/>
            <person name="Nagy L.G."/>
            <person name="Floudas D."/>
            <person name="Copeland A."/>
            <person name="Barry K.W."/>
            <person name="Cichocki N."/>
            <person name="Veneault-Fourrey C."/>
            <person name="LaButti K."/>
            <person name="Lindquist E.A."/>
            <person name="Lipzen A."/>
            <person name="Lundell T."/>
            <person name="Morin E."/>
            <person name="Murat C."/>
            <person name="Sun H."/>
            <person name="Tunlid A."/>
            <person name="Henrissat B."/>
            <person name="Grigoriev I.V."/>
            <person name="Hibbett D.S."/>
            <person name="Martin F."/>
            <person name="Nordberg H.P."/>
            <person name="Cantor M.N."/>
            <person name="Hua S.X."/>
        </authorList>
    </citation>
    <scope>NUCLEOTIDE SEQUENCE [LARGE SCALE GENOMIC DNA]</scope>
    <source>
        <strain evidence="1 2">Foug A</strain>
    </source>
</reference>
<proteinExistence type="predicted"/>
<gene>
    <name evidence="1" type="ORF">SCLCIDRAFT_1138667</name>
</gene>
<evidence type="ECO:0000313" key="2">
    <source>
        <dbReference type="Proteomes" id="UP000053989"/>
    </source>
</evidence>
<protein>
    <submittedName>
        <fullName evidence="1">Uncharacterized protein</fullName>
    </submittedName>
</protein>